<dbReference type="EMBL" id="SCWC02000019">
    <property type="protein sequence ID" value="KAA1035162.1"/>
    <property type="molecule type" value="Genomic_DNA"/>
</dbReference>
<sequence>MKNIAMNKVNKDVLLEMLQGENLQVVIPSVVKVVDYQTGYFTNKDGEEIPYASLKVVDLEELEKLQSVGLEENANEVKVKLKGYGG</sequence>
<protein>
    <recommendedName>
        <fullName evidence="3">Phage protein</fullName>
    </recommendedName>
</protein>
<gene>
    <name evidence="1" type="ORF">ERX35_011195</name>
</gene>
<dbReference type="RefSeq" id="WP_211360034.1">
    <property type="nucleotide sequence ID" value="NZ_SCWC02000019.1"/>
</dbReference>
<evidence type="ECO:0000313" key="1">
    <source>
        <dbReference type="EMBL" id="KAA1035162.1"/>
    </source>
</evidence>
<evidence type="ECO:0008006" key="3">
    <source>
        <dbReference type="Google" id="ProtNLM"/>
    </source>
</evidence>
<name>A0ABQ6R613_9STAP</name>
<reference evidence="1 2" key="1">
    <citation type="submission" date="2019-09" db="EMBL/GenBank/DDBJ databases">
        <authorList>
            <person name="Mazhar S."/>
            <person name="Altermann E."/>
            <person name="Hill C."/>
            <person name="Mcauliffe O."/>
        </authorList>
    </citation>
    <scope>NUCLEOTIDE SEQUENCE [LARGE SCALE GENOMIC DNA]</scope>
    <source>
        <strain evidence="1 2">ATCC 51831</strain>
    </source>
</reference>
<accession>A0ABQ6R613</accession>
<proteinExistence type="predicted"/>
<comment type="caution">
    <text evidence="1">The sequence shown here is derived from an EMBL/GenBank/DDBJ whole genome shotgun (WGS) entry which is preliminary data.</text>
</comment>
<keyword evidence="2" id="KW-1185">Reference proteome</keyword>
<organism evidence="1 2">
    <name type="scientific">Macrococcus equipercicus</name>
    <dbReference type="NCBI Taxonomy" id="69967"/>
    <lineage>
        <taxon>Bacteria</taxon>
        <taxon>Bacillati</taxon>
        <taxon>Bacillota</taxon>
        <taxon>Bacilli</taxon>
        <taxon>Bacillales</taxon>
        <taxon>Staphylococcaceae</taxon>
        <taxon>Macrococcus</taxon>
    </lineage>
</organism>
<feature type="non-terminal residue" evidence="1">
    <location>
        <position position="86"/>
    </location>
</feature>
<evidence type="ECO:0000313" key="2">
    <source>
        <dbReference type="Proteomes" id="UP000295735"/>
    </source>
</evidence>
<dbReference type="Proteomes" id="UP000295735">
    <property type="component" value="Unassembled WGS sequence"/>
</dbReference>